<organism evidence="2 3">
    <name type="scientific">Sellimonas catena</name>
    <dbReference type="NCBI Taxonomy" id="2994035"/>
    <lineage>
        <taxon>Bacteria</taxon>
        <taxon>Bacillati</taxon>
        <taxon>Bacillota</taxon>
        <taxon>Clostridia</taxon>
        <taxon>Lachnospirales</taxon>
        <taxon>Lachnospiraceae</taxon>
        <taxon>Sellimonas</taxon>
    </lineage>
</organism>
<protein>
    <submittedName>
        <fullName evidence="2">Uncharacterized protein</fullName>
    </submittedName>
</protein>
<reference evidence="2" key="4">
    <citation type="submission" date="2022-11" db="EMBL/GenBank/DDBJ databases">
        <title>Draft genome sequence of Sellimonas catena strain 18CBH55.</title>
        <authorList>
            <person name="Hisatomi A."/>
            <person name="Ohkuma M."/>
            <person name="Sakamoto M."/>
        </authorList>
    </citation>
    <scope>NUCLEOTIDE SEQUENCE</scope>
    <source>
        <strain evidence="2">18CBH55</strain>
    </source>
</reference>
<reference evidence="2 4" key="5">
    <citation type="journal article" date="2023" name="Int. J. Syst. Evol. Microbiol.">
        <title>Sellimonas catena sp. nov., isolated from human faeces.</title>
        <authorList>
            <person name="Hisatomi A."/>
            <person name="Ohkuma M."/>
            <person name="Sakamoto M."/>
        </authorList>
    </citation>
    <scope>NUCLEOTIDE SEQUENCE</scope>
    <source>
        <strain evidence="1 4">12EGH17</strain>
        <strain evidence="2">18CBH55</strain>
    </source>
</reference>
<name>A0A9W6CH66_9FIRM</name>
<keyword evidence="4" id="KW-1185">Reference proteome</keyword>
<gene>
    <name evidence="1" type="ORF">Selli1_22540</name>
    <name evidence="2" type="ORF">Selli2_13200</name>
</gene>
<dbReference type="AlphaFoldDB" id="A0A9W6CH66"/>
<evidence type="ECO:0000313" key="4">
    <source>
        <dbReference type="Proteomes" id="UP001145145"/>
    </source>
</evidence>
<dbReference type="Proteomes" id="UP001145145">
    <property type="component" value="Unassembled WGS sequence"/>
</dbReference>
<reference evidence="1" key="2">
    <citation type="submission" date="2022-11" db="EMBL/GenBank/DDBJ databases">
        <title>Draft genome sequence of Sellimonas catena strain 12EGH17.</title>
        <authorList>
            <person name="Atsushi H."/>
            <person name="Moriya O."/>
            <person name="Mitsuo S."/>
        </authorList>
    </citation>
    <scope>NUCLEOTIDE SEQUENCE</scope>
    <source>
        <strain evidence="1">12EGH17</strain>
    </source>
</reference>
<evidence type="ECO:0000313" key="1">
    <source>
        <dbReference type="EMBL" id="GLG05080.1"/>
    </source>
</evidence>
<proteinExistence type="predicted"/>
<reference evidence="1" key="1">
    <citation type="submission" date="2022-11" db="EMBL/GenBank/DDBJ databases">
        <title>Draft genome sequence of Sellimonas catena strain 12EGH17.</title>
        <authorList>
            <person name="Hisatomi A."/>
            <person name="Ohkuma M."/>
            <person name="Sakamoto M."/>
        </authorList>
    </citation>
    <scope>NUCLEOTIDE SEQUENCE</scope>
    <source>
        <strain evidence="1">12EGH17</strain>
    </source>
</reference>
<evidence type="ECO:0000313" key="2">
    <source>
        <dbReference type="EMBL" id="GLG89893.1"/>
    </source>
</evidence>
<dbReference type="EMBL" id="BSBO01000023">
    <property type="protein sequence ID" value="GLG05080.1"/>
    <property type="molecule type" value="Genomic_DNA"/>
</dbReference>
<evidence type="ECO:0000313" key="3">
    <source>
        <dbReference type="Proteomes" id="UP001145094"/>
    </source>
</evidence>
<reference evidence="2" key="3">
    <citation type="submission" date="2022-11" db="EMBL/GenBank/DDBJ databases">
        <title>Draft genome sequence of Sellimonas catena strain 18CBH55.</title>
        <authorList>
            <person name="Atsushi H."/>
            <person name="Moriya O."/>
            <person name="Mitsuo S."/>
        </authorList>
    </citation>
    <scope>NUCLEOTIDE SEQUENCE</scope>
    <source>
        <strain evidence="2">18CBH55</strain>
    </source>
</reference>
<dbReference type="EMBL" id="BSCH01000007">
    <property type="protein sequence ID" value="GLG89893.1"/>
    <property type="molecule type" value="Genomic_DNA"/>
</dbReference>
<comment type="caution">
    <text evidence="2">The sequence shown here is derived from an EMBL/GenBank/DDBJ whole genome shotgun (WGS) entry which is preliminary data.</text>
</comment>
<accession>A0A9W6CH66</accession>
<sequence length="51" mass="5208">MFYDDFGAAGGLYELGQAVSGEELIESMSGTLEITAGTQDGQEAESGSGTE</sequence>
<dbReference type="Proteomes" id="UP001145094">
    <property type="component" value="Unassembled WGS sequence"/>
</dbReference>